<evidence type="ECO:0000313" key="3">
    <source>
        <dbReference type="Proteomes" id="UP000789901"/>
    </source>
</evidence>
<feature type="non-terminal residue" evidence="2">
    <location>
        <position position="84"/>
    </location>
</feature>
<name>A0ABN7WE87_GIGMA</name>
<protein>
    <submittedName>
        <fullName evidence="2">38636_t:CDS:1</fullName>
    </submittedName>
</protein>
<organism evidence="2 3">
    <name type="scientific">Gigaspora margarita</name>
    <dbReference type="NCBI Taxonomy" id="4874"/>
    <lineage>
        <taxon>Eukaryota</taxon>
        <taxon>Fungi</taxon>
        <taxon>Fungi incertae sedis</taxon>
        <taxon>Mucoromycota</taxon>
        <taxon>Glomeromycotina</taxon>
        <taxon>Glomeromycetes</taxon>
        <taxon>Diversisporales</taxon>
        <taxon>Gigasporaceae</taxon>
        <taxon>Gigaspora</taxon>
    </lineage>
</organism>
<comment type="caution">
    <text evidence="2">The sequence shown here is derived from an EMBL/GenBank/DDBJ whole genome shotgun (WGS) entry which is preliminary data.</text>
</comment>
<evidence type="ECO:0000256" key="1">
    <source>
        <dbReference type="SAM" id="MobiDB-lite"/>
    </source>
</evidence>
<accession>A0ABN7WE87</accession>
<dbReference type="EMBL" id="CAJVQB010040242">
    <property type="protein sequence ID" value="CAG8828185.1"/>
    <property type="molecule type" value="Genomic_DNA"/>
</dbReference>
<gene>
    <name evidence="2" type="ORF">GMARGA_LOCUS29627</name>
</gene>
<feature type="compositionally biased region" description="Basic and acidic residues" evidence="1">
    <location>
        <begin position="1"/>
        <end position="12"/>
    </location>
</feature>
<evidence type="ECO:0000313" key="2">
    <source>
        <dbReference type="EMBL" id="CAG8828185.1"/>
    </source>
</evidence>
<reference evidence="2 3" key="1">
    <citation type="submission" date="2021-06" db="EMBL/GenBank/DDBJ databases">
        <authorList>
            <person name="Kallberg Y."/>
            <person name="Tangrot J."/>
            <person name="Rosling A."/>
        </authorList>
    </citation>
    <scope>NUCLEOTIDE SEQUENCE [LARGE SCALE GENOMIC DNA]</scope>
    <source>
        <strain evidence="2 3">120-4 pot B 10/14</strain>
    </source>
</reference>
<proteinExistence type="predicted"/>
<keyword evidence="3" id="KW-1185">Reference proteome</keyword>
<dbReference type="Proteomes" id="UP000789901">
    <property type="component" value="Unassembled WGS sequence"/>
</dbReference>
<feature type="region of interest" description="Disordered" evidence="1">
    <location>
        <begin position="1"/>
        <end position="20"/>
    </location>
</feature>
<sequence length="84" mass="9818">MNIDDDAKEHATKKMKTMATSTTELDSFDFDLAEPTAQFSFEDTMNKQQQDIKIETTSDIMVKSDQEPYVKTPQRKTTYEWKDQ</sequence>